<feature type="non-terminal residue" evidence="1">
    <location>
        <position position="1"/>
    </location>
</feature>
<organism evidence="1 2">
    <name type="scientific">Trichostrongylus colubriformis</name>
    <name type="common">Black scour worm</name>
    <dbReference type="NCBI Taxonomy" id="6319"/>
    <lineage>
        <taxon>Eukaryota</taxon>
        <taxon>Metazoa</taxon>
        <taxon>Ecdysozoa</taxon>
        <taxon>Nematoda</taxon>
        <taxon>Chromadorea</taxon>
        <taxon>Rhabditida</taxon>
        <taxon>Rhabditina</taxon>
        <taxon>Rhabditomorpha</taxon>
        <taxon>Strongyloidea</taxon>
        <taxon>Trichostrongylidae</taxon>
        <taxon>Trichostrongylus</taxon>
    </lineage>
</organism>
<protein>
    <submittedName>
        <fullName evidence="1">Uncharacterized protein</fullName>
    </submittedName>
</protein>
<proteinExistence type="predicted"/>
<evidence type="ECO:0000313" key="2">
    <source>
        <dbReference type="Proteomes" id="UP001331761"/>
    </source>
</evidence>
<comment type="caution">
    <text evidence="1">The sequence shown here is derived from an EMBL/GenBank/DDBJ whole genome shotgun (WGS) entry which is preliminary data.</text>
</comment>
<keyword evidence="2" id="KW-1185">Reference proteome</keyword>
<sequence length="55" mass="6043">QEVARFNCGNSCSNYWRMQLQTLTVSPGKVAVGSSSWLIPMKWLVSGVNGKANQI</sequence>
<gene>
    <name evidence="1" type="ORF">GCK32_020957</name>
</gene>
<name>A0AAN8FH88_TRICO</name>
<accession>A0AAN8FH88</accession>
<dbReference type="EMBL" id="WIXE01018215">
    <property type="protein sequence ID" value="KAK5971113.1"/>
    <property type="molecule type" value="Genomic_DNA"/>
</dbReference>
<dbReference type="AlphaFoldDB" id="A0AAN8FH88"/>
<reference evidence="1 2" key="1">
    <citation type="submission" date="2019-10" db="EMBL/GenBank/DDBJ databases">
        <title>Assembly and Annotation for the nematode Trichostrongylus colubriformis.</title>
        <authorList>
            <person name="Martin J."/>
        </authorList>
    </citation>
    <scope>NUCLEOTIDE SEQUENCE [LARGE SCALE GENOMIC DNA]</scope>
    <source>
        <strain evidence="1">G859</strain>
        <tissue evidence="1">Whole worm</tissue>
    </source>
</reference>
<evidence type="ECO:0000313" key="1">
    <source>
        <dbReference type="EMBL" id="KAK5971113.1"/>
    </source>
</evidence>
<dbReference type="Proteomes" id="UP001331761">
    <property type="component" value="Unassembled WGS sequence"/>
</dbReference>